<feature type="compositionally biased region" description="Polar residues" evidence="2">
    <location>
        <begin position="111"/>
        <end position="124"/>
    </location>
</feature>
<gene>
    <name evidence="4" type="ORF">DMAD_06763</name>
</gene>
<dbReference type="PROSITE" id="PS50157">
    <property type="entry name" value="ZINC_FINGER_C2H2_2"/>
    <property type="match status" value="3"/>
</dbReference>
<evidence type="ECO:0000256" key="1">
    <source>
        <dbReference type="PROSITE-ProRule" id="PRU00042"/>
    </source>
</evidence>
<evidence type="ECO:0000313" key="5">
    <source>
        <dbReference type="Proteomes" id="UP001500889"/>
    </source>
</evidence>
<feature type="compositionally biased region" description="Polar residues" evidence="2">
    <location>
        <begin position="563"/>
        <end position="579"/>
    </location>
</feature>
<proteinExistence type="predicted"/>
<feature type="region of interest" description="Disordered" evidence="2">
    <location>
        <begin position="334"/>
        <end position="391"/>
    </location>
</feature>
<dbReference type="SMART" id="SM00355">
    <property type="entry name" value="ZnF_C2H2"/>
    <property type="match status" value="9"/>
</dbReference>
<feature type="compositionally biased region" description="Basic and acidic residues" evidence="2">
    <location>
        <begin position="352"/>
        <end position="364"/>
    </location>
</feature>
<protein>
    <recommendedName>
        <fullName evidence="3">C2H2-type domain-containing protein</fullName>
    </recommendedName>
</protein>
<organism evidence="4 5">
    <name type="scientific">Drosophila madeirensis</name>
    <name type="common">Fruit fly</name>
    <dbReference type="NCBI Taxonomy" id="30013"/>
    <lineage>
        <taxon>Eukaryota</taxon>
        <taxon>Metazoa</taxon>
        <taxon>Ecdysozoa</taxon>
        <taxon>Arthropoda</taxon>
        <taxon>Hexapoda</taxon>
        <taxon>Insecta</taxon>
        <taxon>Pterygota</taxon>
        <taxon>Neoptera</taxon>
        <taxon>Endopterygota</taxon>
        <taxon>Diptera</taxon>
        <taxon>Brachycera</taxon>
        <taxon>Muscomorpha</taxon>
        <taxon>Ephydroidea</taxon>
        <taxon>Drosophilidae</taxon>
        <taxon>Drosophila</taxon>
        <taxon>Sophophora</taxon>
    </lineage>
</organism>
<feature type="compositionally biased region" description="Acidic residues" evidence="2">
    <location>
        <begin position="128"/>
        <end position="138"/>
    </location>
</feature>
<feature type="compositionally biased region" description="Low complexity" evidence="2">
    <location>
        <begin position="1091"/>
        <end position="1109"/>
    </location>
</feature>
<accession>A0AAU9FT73</accession>
<feature type="region of interest" description="Disordered" evidence="2">
    <location>
        <begin position="1069"/>
        <end position="1118"/>
    </location>
</feature>
<feature type="compositionally biased region" description="Polar residues" evidence="2">
    <location>
        <begin position="1239"/>
        <end position="1264"/>
    </location>
</feature>
<feature type="compositionally biased region" description="Pro residues" evidence="2">
    <location>
        <begin position="501"/>
        <end position="511"/>
    </location>
</feature>
<feature type="region of interest" description="Disordered" evidence="2">
    <location>
        <begin position="886"/>
        <end position="908"/>
    </location>
</feature>
<dbReference type="PROSITE" id="PS00028">
    <property type="entry name" value="ZINC_FINGER_C2H2_1"/>
    <property type="match status" value="8"/>
</dbReference>
<evidence type="ECO:0000313" key="4">
    <source>
        <dbReference type="EMBL" id="BFF98669.1"/>
    </source>
</evidence>
<feature type="compositionally biased region" description="Polar residues" evidence="2">
    <location>
        <begin position="1274"/>
        <end position="1290"/>
    </location>
</feature>
<feature type="domain" description="C2H2-type" evidence="3">
    <location>
        <begin position="784"/>
        <end position="812"/>
    </location>
</feature>
<feature type="region of interest" description="Disordered" evidence="2">
    <location>
        <begin position="46"/>
        <end position="168"/>
    </location>
</feature>
<reference evidence="4 5" key="1">
    <citation type="submission" date="2024-02" db="EMBL/GenBank/DDBJ databases">
        <title>A chromosome-level genome assembly of Drosophila madeirensis, a fruit fly species endemic to Madeira island.</title>
        <authorList>
            <person name="Tomihara K."/>
            <person name="Llopart A."/>
            <person name="Yamamoto D."/>
        </authorList>
    </citation>
    <scope>NUCLEOTIDE SEQUENCE [LARGE SCALE GENOMIC DNA]</scope>
    <source>
        <strain evidence="4 5">RF1</strain>
    </source>
</reference>
<dbReference type="InterPro" id="IPR036236">
    <property type="entry name" value="Znf_C2H2_sf"/>
</dbReference>
<dbReference type="PANTHER" id="PTHR21190">
    <property type="entry name" value="GH10077P"/>
    <property type="match status" value="1"/>
</dbReference>
<dbReference type="GO" id="GO:0008270">
    <property type="term" value="F:zinc ion binding"/>
    <property type="evidence" value="ECO:0007669"/>
    <property type="project" value="UniProtKB-KW"/>
</dbReference>
<feature type="region of interest" description="Disordered" evidence="2">
    <location>
        <begin position="458"/>
        <end position="515"/>
    </location>
</feature>
<feature type="compositionally biased region" description="Low complexity" evidence="2">
    <location>
        <begin position="463"/>
        <end position="486"/>
    </location>
</feature>
<feature type="compositionally biased region" description="Polar residues" evidence="2">
    <location>
        <begin position="339"/>
        <end position="349"/>
    </location>
</feature>
<sequence length="1374" mass="149433">MENVLQLKVHLQFKESLIDRGSCSNYKLFMIISSKMAASIYATPPPDLSSEDTALSDVSNSSTLNTNRSNNNNTHEATAAAAGGAGGGAAAGNHSPTEQLVKGGELEREPSQSPKTLQKPAGSSTNEADNDEDDEDVATEAGEATAEGGVEDGAAAETEVETEEGASNMAAMAAAAANAAAMQLQLLEALSDAAKKRRKQHNPSRLEALNLSGAEAQLEDRTRVDYEEKLSKMFLPKSMEKLKETFELLQQHKQEQEEQQQEEESEHISEAKQQQQEQDQRRNPYQTYCKQCGENFETEFKLSLHMLQDHREGQQQERDVEPMDFLSSIKVKLEREESPNQLQLEQDMSNGHGREQEQDQEQEHWYNAMAQQQQQQQQLHPHGSALGPAFPFPPGMGPAGYLPLLGMSGFPGVDGLNRPPLRIFNPEAYCELCNKEFCNKYFLKTHKANKHGIFDPVGEPTANSTSSNNNNNNTTSSNNNSNSGSSMSHMFQLQREAAAAPQPPPPPPPAPSSVAAKVDAAAPVANIHCDICSKRFTNIFAMRRHRAKQHEQAAAGAGAAADSSPNSQGQTRRGSPLIESQSIKQEAQPELELQARAQPFQLPEGFREDFTLEQEELNFVPPPRKLPAQLQQQARECASSAEKLRRLGVHFPEFYCELCHKEYANRYFLRTHKWKRHGVFVPPEDLGKDEAQLSGWPFMPLNLMLAKAAAAASMEQAEQEHEQEAEQEPEAEQELSEQPSKRIKLEPDLEEEKLNGSSVMGLQNLQKLQSMLQQLNDINGKRPLPCHLCGRELENQYALRAHLMTEHAAQMQLPMGMPLQLPPVHGMSMPLPEQQLPLHALYQQQAGPQTPPNAGARSSPGSGEEFKQHIAAPSASPLREGFYTPERPVAAAGGGTASGTVPVPPPNRPAYTITPTSSYCEICNKELCNKYFMKTHMQRMHGIEIENGAQIGGVVCNICNKELCSKYFLRVHKHNTHGIIEEGSPLPQPRGQNGVKLEAAAAAAAAQQAAPEQELTLTPPAAAAGESNSGAAHEVCPLCARQFRSFKWLRSHLMNEHGPAGVERLREMEAAPTAASGRSKPNSPTLKIPNGSSSGAPPASQPTAATAGAVGNPPPNLAQALQNLNAQHLFGQMQQQVPKGMQGMPPLPPLPGMFGEQSQRFKEYQCSMCPFTTPYYAFLFIHERSHALLNSADGMEASLEAPPPPPAAARSQGKSRSKSSRATAAPPAIEDAELHVEPTNLSTSKATTSHSPTQHTPGTPSPKAQSPLAAGKNRSPNPTARRSSKSNTPNGIGGGHRSAATSPFEVCTDLANGTGKPASYAQPDRSEEAYQMQAFHLQPADADSEMQFAPALVYLPVRVRASESATLSFRLTPA</sequence>
<feature type="domain" description="C2H2-type" evidence="3">
    <location>
        <begin position="287"/>
        <end position="315"/>
    </location>
</feature>
<keyword evidence="1" id="KW-0479">Metal-binding</keyword>
<dbReference type="EMBL" id="AP029265">
    <property type="protein sequence ID" value="BFF98669.1"/>
    <property type="molecule type" value="Genomic_DNA"/>
</dbReference>
<dbReference type="Proteomes" id="UP001500889">
    <property type="component" value="Chromosome J"/>
</dbReference>
<feature type="region of interest" description="Disordered" evidence="2">
    <location>
        <begin position="550"/>
        <end position="579"/>
    </location>
</feature>
<keyword evidence="1" id="KW-0862">Zinc</keyword>
<dbReference type="PANTHER" id="PTHR21190:SF1">
    <property type="entry name" value="GH10077P"/>
    <property type="match status" value="1"/>
</dbReference>
<evidence type="ECO:0000256" key="2">
    <source>
        <dbReference type="SAM" id="MobiDB-lite"/>
    </source>
</evidence>
<dbReference type="InterPro" id="IPR013087">
    <property type="entry name" value="Znf_C2H2_type"/>
</dbReference>
<dbReference type="SUPFAM" id="SSF57667">
    <property type="entry name" value="beta-beta-alpha zinc fingers"/>
    <property type="match status" value="1"/>
</dbReference>
<keyword evidence="1" id="KW-0863">Zinc-finger</keyword>
<feature type="compositionally biased region" description="Low complexity" evidence="2">
    <location>
        <begin position="139"/>
        <end position="157"/>
    </location>
</feature>
<feature type="compositionally biased region" description="Low complexity" evidence="2">
    <location>
        <begin position="59"/>
        <end position="82"/>
    </location>
</feature>
<feature type="region of interest" description="Disordered" evidence="2">
    <location>
        <begin position="1196"/>
        <end position="1310"/>
    </location>
</feature>
<feature type="domain" description="C2H2-type" evidence="3">
    <location>
        <begin position="654"/>
        <end position="682"/>
    </location>
</feature>
<feature type="region of interest" description="Disordered" evidence="2">
    <location>
        <begin position="712"/>
        <end position="747"/>
    </location>
</feature>
<keyword evidence="5" id="KW-1185">Reference proteome</keyword>
<evidence type="ECO:0000259" key="3">
    <source>
        <dbReference type="PROSITE" id="PS50157"/>
    </source>
</evidence>
<feature type="compositionally biased region" description="Acidic residues" evidence="2">
    <location>
        <begin position="725"/>
        <end position="735"/>
    </location>
</feature>
<feature type="region of interest" description="Disordered" evidence="2">
    <location>
        <begin position="252"/>
        <end position="283"/>
    </location>
</feature>
<name>A0AAU9FT73_DROMD</name>
<feature type="region of interest" description="Disordered" evidence="2">
    <location>
        <begin position="845"/>
        <end position="869"/>
    </location>
</feature>